<evidence type="ECO:0000256" key="1">
    <source>
        <dbReference type="SAM" id="Phobius"/>
    </source>
</evidence>
<gene>
    <name evidence="2" type="ORF">DI586_10130</name>
</gene>
<dbReference type="EMBL" id="QFOT01000146">
    <property type="protein sequence ID" value="PZP54293.1"/>
    <property type="molecule type" value="Genomic_DNA"/>
</dbReference>
<organism evidence="2 3">
    <name type="scientific">Micavibrio aeruginosavorus</name>
    <dbReference type="NCBI Taxonomy" id="349221"/>
    <lineage>
        <taxon>Bacteria</taxon>
        <taxon>Pseudomonadati</taxon>
        <taxon>Bdellovibrionota</taxon>
        <taxon>Bdellovibrionia</taxon>
        <taxon>Bdellovibrionales</taxon>
        <taxon>Pseudobdellovibrionaceae</taxon>
        <taxon>Micavibrio</taxon>
    </lineage>
</organism>
<name>A0A2W5FH21_9BACT</name>
<dbReference type="Proteomes" id="UP000249739">
    <property type="component" value="Unassembled WGS sequence"/>
</dbReference>
<keyword evidence="1" id="KW-0472">Membrane</keyword>
<feature type="transmembrane region" description="Helical" evidence="1">
    <location>
        <begin position="49"/>
        <end position="72"/>
    </location>
</feature>
<keyword evidence="1" id="KW-0812">Transmembrane</keyword>
<feature type="transmembrane region" description="Helical" evidence="1">
    <location>
        <begin position="229"/>
        <end position="250"/>
    </location>
</feature>
<keyword evidence="1" id="KW-1133">Transmembrane helix</keyword>
<feature type="transmembrane region" description="Helical" evidence="1">
    <location>
        <begin position="18"/>
        <end position="37"/>
    </location>
</feature>
<feature type="transmembrane region" description="Helical" evidence="1">
    <location>
        <begin position="141"/>
        <end position="171"/>
    </location>
</feature>
<protein>
    <recommendedName>
        <fullName evidence="4">ABC transporter permease</fullName>
    </recommendedName>
</protein>
<evidence type="ECO:0008006" key="4">
    <source>
        <dbReference type="Google" id="ProtNLM"/>
    </source>
</evidence>
<accession>A0A2W5FH21</accession>
<feature type="transmembrane region" description="Helical" evidence="1">
    <location>
        <begin position="93"/>
        <end position="121"/>
    </location>
</feature>
<proteinExistence type="predicted"/>
<evidence type="ECO:0000313" key="2">
    <source>
        <dbReference type="EMBL" id="PZP54293.1"/>
    </source>
</evidence>
<sequence length="255" mass="28100">MSGILVKYVLTAARRDKLFLSLLAIMIVGSFVSLFLSSSAVVEKEQFSVVYLAGSLRLLGLLGLVLFVVFFIRRSFDARDVEYLLTRPVTRNSFVLSHAAAFSILSAFVSISLCAGLGFIAYNIGNPQGVIYWSTGVICEYLLIVNVALFFSMVLSSPVAACLSTLGFYILGRLMGQLLFVAKNPSDGIPGYQILTTIFQAISALFPRLDLMTQTSWLLYGVDGIKDYIFILVQTALFLALVLIATLVDLRRRQF</sequence>
<evidence type="ECO:0000313" key="3">
    <source>
        <dbReference type="Proteomes" id="UP000249739"/>
    </source>
</evidence>
<reference evidence="2 3" key="1">
    <citation type="submission" date="2017-08" db="EMBL/GenBank/DDBJ databases">
        <title>Infants hospitalized years apart are colonized by the same room-sourced microbial strains.</title>
        <authorList>
            <person name="Brooks B."/>
            <person name="Olm M.R."/>
            <person name="Firek B.A."/>
            <person name="Baker R."/>
            <person name="Thomas B.C."/>
            <person name="Morowitz M.J."/>
            <person name="Banfield J.F."/>
        </authorList>
    </citation>
    <scope>NUCLEOTIDE SEQUENCE [LARGE SCALE GENOMIC DNA]</scope>
    <source>
        <strain evidence="2">S2_006_000_R2_64</strain>
    </source>
</reference>
<comment type="caution">
    <text evidence="2">The sequence shown here is derived from an EMBL/GenBank/DDBJ whole genome shotgun (WGS) entry which is preliminary data.</text>
</comment>
<dbReference type="AlphaFoldDB" id="A0A2W5FH21"/>